<comment type="similarity">
    <text evidence="1">Belongs to the geminiviridae Rep protein family.</text>
</comment>
<dbReference type="GO" id="GO:0000166">
    <property type="term" value="F:nucleotide binding"/>
    <property type="evidence" value="ECO:0007669"/>
    <property type="project" value="UniProtKB-KW"/>
</dbReference>
<evidence type="ECO:0000256" key="10">
    <source>
        <dbReference type="ARBA" id="ARBA00023124"/>
    </source>
</evidence>
<dbReference type="Gene3D" id="3.40.1310.20">
    <property type="match status" value="1"/>
</dbReference>
<evidence type="ECO:0000259" key="12">
    <source>
        <dbReference type="PROSITE" id="PS52020"/>
    </source>
</evidence>
<dbReference type="GO" id="GO:0046872">
    <property type="term" value="F:metal ion binding"/>
    <property type="evidence" value="ECO:0007669"/>
    <property type="project" value="UniProtKB-KW"/>
</dbReference>
<dbReference type="InterPro" id="IPR001191">
    <property type="entry name" value="Gemini_AL1_REP"/>
</dbReference>
<evidence type="ECO:0000256" key="4">
    <source>
        <dbReference type="ARBA" id="ARBA00022705"/>
    </source>
</evidence>
<keyword evidence="8" id="KW-0255">Endonuclease</keyword>
<keyword evidence="4" id="KW-0235">DNA replication</keyword>
<evidence type="ECO:0000313" key="14">
    <source>
        <dbReference type="Proteomes" id="UP000823749"/>
    </source>
</evidence>
<accession>A0AAV6LQJ9</accession>
<dbReference type="AlphaFoldDB" id="A0AAV6LQJ9"/>
<keyword evidence="11" id="KW-0238">DNA-binding</keyword>
<feature type="domain" description="CRESS-DNA virus Rep endonuclease" evidence="12">
    <location>
        <begin position="8"/>
        <end position="116"/>
    </location>
</feature>
<reference evidence="13" key="1">
    <citation type="submission" date="2020-08" db="EMBL/GenBank/DDBJ databases">
        <title>Plant Genome Project.</title>
        <authorList>
            <person name="Zhang R.-G."/>
        </authorList>
    </citation>
    <scope>NUCLEOTIDE SEQUENCE</scope>
    <source>
        <strain evidence="13">WSP0</strain>
        <tissue evidence="13">Leaf</tissue>
    </source>
</reference>
<dbReference type="GO" id="GO:0006260">
    <property type="term" value="P:DNA replication"/>
    <property type="evidence" value="ECO:0007669"/>
    <property type="project" value="UniProtKB-KW"/>
</dbReference>
<comment type="caution">
    <text evidence="13">The sequence shown here is derived from an EMBL/GenBank/DDBJ whole genome shotgun (WGS) entry which is preliminary data.</text>
</comment>
<evidence type="ECO:0000256" key="6">
    <source>
        <dbReference type="ARBA" id="ARBA00022723"/>
    </source>
</evidence>
<keyword evidence="7" id="KW-0547">Nucleotide-binding</keyword>
<dbReference type="EMBL" id="JACTNZ010000001">
    <property type="protein sequence ID" value="KAG5567106.1"/>
    <property type="molecule type" value="Genomic_DNA"/>
</dbReference>
<evidence type="ECO:0000256" key="7">
    <source>
        <dbReference type="ARBA" id="ARBA00022741"/>
    </source>
</evidence>
<dbReference type="GO" id="GO:0016888">
    <property type="term" value="F:DNA endonuclease activity, producing 5'-phosphomonoesters"/>
    <property type="evidence" value="ECO:0007669"/>
    <property type="project" value="InterPro"/>
</dbReference>
<evidence type="ECO:0000256" key="9">
    <source>
        <dbReference type="ARBA" id="ARBA00022801"/>
    </source>
</evidence>
<gene>
    <name evidence="13" type="ORF">RHGRI_002616</name>
</gene>
<dbReference type="Pfam" id="PF00799">
    <property type="entry name" value="Gemini_AL1"/>
    <property type="match status" value="1"/>
</dbReference>
<evidence type="ECO:0000256" key="11">
    <source>
        <dbReference type="ARBA" id="ARBA00023125"/>
    </source>
</evidence>
<dbReference type="Pfam" id="PF08283">
    <property type="entry name" value="Gemini_AL1_M"/>
    <property type="match status" value="1"/>
</dbReference>
<dbReference type="GO" id="GO:0005198">
    <property type="term" value="F:structural molecule activity"/>
    <property type="evidence" value="ECO:0007669"/>
    <property type="project" value="InterPro"/>
</dbReference>
<sequence length="274" mass="31253">MARPRGFRLNAKNFFLTYPRCNISITDALHQIKQIQTPVNKKFIRVCKELHENGEPHLHVLVQFEGRFQITSQHFFNLVSPNSSRQFHCNIQSASSSSDVKSYIEKGGDYIDDGEFQIDGRSARGGQQAIADVYAEALNASTKHIALQIIKEKDPKTYVLQFHNINTNLDKNFVVPPSPYVHPFPPGSFNQVPDEMQQWVENNVKDSAARPYRPISIEGPSRVGKTVWARSLGPHNYLCGHLDLNEKIFSNDAWYNVIDDVNPHYLKRFGLSML</sequence>
<keyword evidence="6" id="KW-0479">Metal-binding</keyword>
<dbReference type="PRINTS" id="PR00228">
    <property type="entry name" value="GEMCOATCLVL1"/>
</dbReference>
<evidence type="ECO:0000313" key="13">
    <source>
        <dbReference type="EMBL" id="KAG5567106.1"/>
    </source>
</evidence>
<dbReference type="PRINTS" id="PR00227">
    <property type="entry name" value="GEMCOATAL1"/>
</dbReference>
<dbReference type="GO" id="GO:0016779">
    <property type="term" value="F:nucleotidyltransferase activity"/>
    <property type="evidence" value="ECO:0007669"/>
    <property type="project" value="UniProtKB-KW"/>
</dbReference>
<proteinExistence type="inferred from homology"/>
<keyword evidence="3" id="KW-0548">Nucleotidyltransferase</keyword>
<dbReference type="GO" id="GO:0003677">
    <property type="term" value="F:DNA binding"/>
    <property type="evidence" value="ECO:0007669"/>
    <property type="project" value="UniProtKB-KW"/>
</dbReference>
<evidence type="ECO:0000256" key="3">
    <source>
        <dbReference type="ARBA" id="ARBA00022695"/>
    </source>
</evidence>
<keyword evidence="9" id="KW-0378">Hydrolase</keyword>
<keyword evidence="14" id="KW-1185">Reference proteome</keyword>
<keyword evidence="5" id="KW-0540">Nuclease</keyword>
<evidence type="ECO:0000256" key="8">
    <source>
        <dbReference type="ARBA" id="ARBA00022759"/>
    </source>
</evidence>
<name>A0AAV6LQJ9_9ERIC</name>
<dbReference type="InterPro" id="IPR022692">
    <property type="entry name" value="Gemini_AL1_REP_central"/>
</dbReference>
<dbReference type="InterPro" id="IPR001301">
    <property type="entry name" value="Gemini_AL1_CLV"/>
</dbReference>
<dbReference type="Proteomes" id="UP000823749">
    <property type="component" value="Chromosome 1"/>
</dbReference>
<evidence type="ECO:0000256" key="1">
    <source>
        <dbReference type="ARBA" id="ARBA00006240"/>
    </source>
</evidence>
<evidence type="ECO:0000256" key="2">
    <source>
        <dbReference type="ARBA" id="ARBA00022679"/>
    </source>
</evidence>
<dbReference type="PROSITE" id="PS52020">
    <property type="entry name" value="CRESS_DNA_REP"/>
    <property type="match status" value="1"/>
</dbReference>
<dbReference type="SUPFAM" id="SSF55464">
    <property type="entry name" value="Origin of replication-binding domain, RBD-like"/>
    <property type="match status" value="1"/>
</dbReference>
<dbReference type="InterPro" id="IPR049912">
    <property type="entry name" value="CRESS_DNA_REP"/>
</dbReference>
<organism evidence="13 14">
    <name type="scientific">Rhododendron griersonianum</name>
    <dbReference type="NCBI Taxonomy" id="479676"/>
    <lineage>
        <taxon>Eukaryota</taxon>
        <taxon>Viridiplantae</taxon>
        <taxon>Streptophyta</taxon>
        <taxon>Embryophyta</taxon>
        <taxon>Tracheophyta</taxon>
        <taxon>Spermatophyta</taxon>
        <taxon>Magnoliopsida</taxon>
        <taxon>eudicotyledons</taxon>
        <taxon>Gunneridae</taxon>
        <taxon>Pentapetalae</taxon>
        <taxon>asterids</taxon>
        <taxon>Ericales</taxon>
        <taxon>Ericaceae</taxon>
        <taxon>Ericoideae</taxon>
        <taxon>Rhodoreae</taxon>
        <taxon>Rhododendron</taxon>
    </lineage>
</organism>
<keyword evidence="10" id="KW-0190">Covalent protein-DNA linkage</keyword>
<keyword evidence="2" id="KW-0808">Transferase</keyword>
<protein>
    <recommendedName>
        <fullName evidence="12">CRESS-DNA virus Rep endonuclease domain-containing protein</fullName>
    </recommendedName>
</protein>
<evidence type="ECO:0000256" key="5">
    <source>
        <dbReference type="ARBA" id="ARBA00022722"/>
    </source>
</evidence>